<dbReference type="GeneID" id="19950010"/>
<evidence type="ECO:0008006" key="3">
    <source>
        <dbReference type="Google" id="ProtNLM"/>
    </source>
</evidence>
<dbReference type="Gene3D" id="1.20.5.170">
    <property type="match status" value="1"/>
</dbReference>
<proteinExistence type="predicted"/>
<sequence length="284" mass="31819">MMMNCLSVADRRLIDAVATMDAHQEAMSYDAQQHRRLQCRKSQKSFRDRKKKEHEAIITSVTALQDEVAALQQRAVSLVRQVPLVHVLRIQPDFDGGPTAKTARQYITLFKQGYNASRRKLSVKQANFLSAIAVPEVRYNHGVGIQCILDNWQRYTSSFSSVSLEMHNCVVTKTDDGAIVKGVVKSFLKISRSSISTFFPHCPDHLKSRLVGQVMTVYSTMHWCFDDDDRLVALTGDADFTTALLSILHDIDAVAAVLNQAVFGHVPEVPVAPLPKKMELSYIT</sequence>
<dbReference type="GO" id="GO:0003700">
    <property type="term" value="F:DNA-binding transcription factor activity"/>
    <property type="evidence" value="ECO:0007669"/>
    <property type="project" value="InterPro"/>
</dbReference>
<dbReference type="AlphaFoldDB" id="T0RLU3"/>
<keyword evidence="2" id="KW-1185">Reference proteome</keyword>
<organism evidence="1 2">
    <name type="scientific">Saprolegnia diclina (strain VS20)</name>
    <dbReference type="NCBI Taxonomy" id="1156394"/>
    <lineage>
        <taxon>Eukaryota</taxon>
        <taxon>Sar</taxon>
        <taxon>Stramenopiles</taxon>
        <taxon>Oomycota</taxon>
        <taxon>Saprolegniomycetes</taxon>
        <taxon>Saprolegniales</taxon>
        <taxon>Saprolegniaceae</taxon>
        <taxon>Saprolegnia</taxon>
    </lineage>
</organism>
<dbReference type="EMBL" id="JH767160">
    <property type="protein sequence ID" value="EQC33303.1"/>
    <property type="molecule type" value="Genomic_DNA"/>
</dbReference>
<dbReference type="OMA" id="YAVEADY"/>
<dbReference type="InParanoid" id="T0RLU3"/>
<evidence type="ECO:0000313" key="2">
    <source>
        <dbReference type="Proteomes" id="UP000030762"/>
    </source>
</evidence>
<accession>T0RLU3</accession>
<reference evidence="1 2" key="1">
    <citation type="submission" date="2012-04" db="EMBL/GenBank/DDBJ databases">
        <title>The Genome Sequence of Saprolegnia declina VS20.</title>
        <authorList>
            <consortium name="The Broad Institute Genome Sequencing Platform"/>
            <person name="Russ C."/>
            <person name="Nusbaum C."/>
            <person name="Tyler B."/>
            <person name="van West P."/>
            <person name="Dieguez-Uribeondo J."/>
            <person name="de Bruijn I."/>
            <person name="Tripathy S."/>
            <person name="Jiang R."/>
            <person name="Young S.K."/>
            <person name="Zeng Q."/>
            <person name="Gargeya S."/>
            <person name="Fitzgerald M."/>
            <person name="Haas B."/>
            <person name="Abouelleil A."/>
            <person name="Alvarado L."/>
            <person name="Arachchi H.M."/>
            <person name="Berlin A."/>
            <person name="Chapman S.B."/>
            <person name="Goldberg J."/>
            <person name="Griggs A."/>
            <person name="Gujja S."/>
            <person name="Hansen M."/>
            <person name="Howarth C."/>
            <person name="Imamovic A."/>
            <person name="Larimer J."/>
            <person name="McCowen C."/>
            <person name="Montmayeur A."/>
            <person name="Murphy C."/>
            <person name="Neiman D."/>
            <person name="Pearson M."/>
            <person name="Priest M."/>
            <person name="Roberts A."/>
            <person name="Saif S."/>
            <person name="Shea T."/>
            <person name="Sisk P."/>
            <person name="Sykes S."/>
            <person name="Wortman J."/>
            <person name="Nusbaum C."/>
            <person name="Birren B."/>
        </authorList>
    </citation>
    <scope>NUCLEOTIDE SEQUENCE [LARGE SCALE GENOMIC DNA]</scope>
    <source>
        <strain evidence="1 2">VS20</strain>
    </source>
</reference>
<dbReference type="CDD" id="cd14686">
    <property type="entry name" value="bZIP"/>
    <property type="match status" value="1"/>
</dbReference>
<evidence type="ECO:0000313" key="1">
    <source>
        <dbReference type="EMBL" id="EQC33303.1"/>
    </source>
</evidence>
<dbReference type="STRING" id="1156394.T0RLU3"/>
<dbReference type="SUPFAM" id="SSF57959">
    <property type="entry name" value="Leucine zipper domain"/>
    <property type="match status" value="1"/>
</dbReference>
<dbReference type="RefSeq" id="XP_008613426.1">
    <property type="nucleotide sequence ID" value="XM_008615204.1"/>
</dbReference>
<dbReference type="OrthoDB" id="75885at2759"/>
<protein>
    <recommendedName>
        <fullName evidence="3">BZIP domain-containing protein</fullName>
    </recommendedName>
</protein>
<dbReference type="VEuPathDB" id="FungiDB:SDRG_09283"/>
<gene>
    <name evidence="1" type="ORF">SDRG_09283</name>
</gene>
<dbReference type="InterPro" id="IPR046347">
    <property type="entry name" value="bZIP_sf"/>
</dbReference>
<dbReference type="Proteomes" id="UP000030762">
    <property type="component" value="Unassembled WGS sequence"/>
</dbReference>
<name>T0RLU3_SAPDV</name>